<organism evidence="10 11">
    <name type="scientific">Aestuariirhabdus litorea</name>
    <dbReference type="NCBI Taxonomy" id="2528527"/>
    <lineage>
        <taxon>Bacteria</taxon>
        <taxon>Pseudomonadati</taxon>
        <taxon>Pseudomonadota</taxon>
        <taxon>Gammaproteobacteria</taxon>
        <taxon>Oceanospirillales</taxon>
        <taxon>Aestuariirhabdaceae</taxon>
        <taxon>Aestuariirhabdus</taxon>
    </lineage>
</organism>
<feature type="transmembrane region" description="Helical" evidence="7">
    <location>
        <begin position="102"/>
        <end position="123"/>
    </location>
</feature>
<dbReference type="GO" id="GO:0017004">
    <property type="term" value="P:cytochrome complex assembly"/>
    <property type="evidence" value="ECO:0007669"/>
    <property type="project" value="UniProtKB-KW"/>
</dbReference>
<feature type="compositionally biased region" description="Acidic residues" evidence="8">
    <location>
        <begin position="139"/>
        <end position="150"/>
    </location>
</feature>
<proteinExistence type="inferred from homology"/>
<evidence type="ECO:0000256" key="7">
    <source>
        <dbReference type="RuleBase" id="RU364112"/>
    </source>
</evidence>
<protein>
    <recommendedName>
        <fullName evidence="7">Cytochrome c-type biogenesis protein</fullName>
    </recommendedName>
</protein>
<evidence type="ECO:0000256" key="8">
    <source>
        <dbReference type="SAM" id="MobiDB-lite"/>
    </source>
</evidence>
<accession>A0A3P3VRU4</accession>
<dbReference type="GO" id="GO:0046872">
    <property type="term" value="F:metal ion binding"/>
    <property type="evidence" value="ECO:0007669"/>
    <property type="project" value="UniProtKB-KW"/>
</dbReference>
<reference evidence="10 11" key="2">
    <citation type="submission" date="2018-12" db="EMBL/GenBank/DDBJ databases">
        <title>Simiduia agarivorans gen. nov., sp. nov., a marine, agarolytic bacterium isolated from shallow coastal water from Keelung, Taiwan.</title>
        <authorList>
            <person name="Shieh W.Y."/>
        </authorList>
    </citation>
    <scope>NUCLEOTIDE SEQUENCE [LARGE SCALE GENOMIC DNA]</scope>
    <source>
        <strain evidence="10 11">GTF-13</strain>
    </source>
</reference>
<keyword evidence="5" id="KW-0201">Cytochrome c-type biogenesis</keyword>
<evidence type="ECO:0000259" key="9">
    <source>
        <dbReference type="Pfam" id="PF03918"/>
    </source>
</evidence>
<evidence type="ECO:0000256" key="1">
    <source>
        <dbReference type="ARBA" id="ARBA00010342"/>
    </source>
</evidence>
<keyword evidence="11" id="KW-1185">Reference proteome</keyword>
<name>A0A3P3VRU4_9GAMM</name>
<keyword evidence="4 7" id="KW-0732">Signal</keyword>
<evidence type="ECO:0000313" key="11">
    <source>
        <dbReference type="Proteomes" id="UP000280792"/>
    </source>
</evidence>
<dbReference type="CDD" id="cd16378">
    <property type="entry name" value="CcmH_N"/>
    <property type="match status" value="1"/>
</dbReference>
<dbReference type="PANTHER" id="PTHR47870:SF1">
    <property type="entry name" value="CYTOCHROME C-TYPE BIOGENESIS PROTEIN CCMH"/>
    <property type="match status" value="1"/>
</dbReference>
<keyword evidence="7" id="KW-0812">Transmembrane</keyword>
<dbReference type="AlphaFoldDB" id="A0A3P3VRU4"/>
<dbReference type="InterPro" id="IPR051263">
    <property type="entry name" value="C-type_cytochrome_biogenesis"/>
</dbReference>
<sequence length="162" mass="18324">MVRALMLMIALLVPQAQAAIDTYEFSTPDRQDRFAVLTEVLRCPKCQNQNIADSNSPIANDLRHEIYRMLEEGKNDDEIVNFLVERYGEFVLYDPPFSTKTLVLWGGPVLLLLIGLFVLVGLLRKNSRQQRDFAPSEAGGEEASEALSEEEAQRLNRLLQGK</sequence>
<evidence type="ECO:0000256" key="4">
    <source>
        <dbReference type="ARBA" id="ARBA00022729"/>
    </source>
</evidence>
<comment type="caution">
    <text evidence="10">The sequence shown here is derived from an EMBL/GenBank/DDBJ whole genome shotgun (WGS) entry which is preliminary data.</text>
</comment>
<keyword evidence="6 7" id="KW-0408">Iron</keyword>
<gene>
    <name evidence="10" type="ORF">D0544_04725</name>
</gene>
<keyword evidence="2 7" id="KW-0349">Heme</keyword>
<comment type="function">
    <text evidence="7">Possible subunit of a heme lyase.</text>
</comment>
<evidence type="ECO:0000256" key="3">
    <source>
        <dbReference type="ARBA" id="ARBA00022723"/>
    </source>
</evidence>
<keyword evidence="7" id="KW-1133">Transmembrane helix</keyword>
<evidence type="ECO:0000313" key="10">
    <source>
        <dbReference type="EMBL" id="RRJ84416.1"/>
    </source>
</evidence>
<keyword evidence="3 7" id="KW-0479">Metal-binding</keyword>
<keyword evidence="7" id="KW-0472">Membrane</keyword>
<feature type="chain" id="PRO_5017855953" description="Cytochrome c-type biogenesis protein" evidence="7">
    <location>
        <begin position="19"/>
        <end position="162"/>
    </location>
</feature>
<evidence type="ECO:0000256" key="6">
    <source>
        <dbReference type="ARBA" id="ARBA00023004"/>
    </source>
</evidence>
<dbReference type="InterPro" id="IPR038297">
    <property type="entry name" value="CcmH/CycL/NrfF/Ccl2_sf"/>
</dbReference>
<feature type="region of interest" description="Disordered" evidence="8">
    <location>
        <begin position="132"/>
        <end position="162"/>
    </location>
</feature>
<dbReference type="Pfam" id="PF03918">
    <property type="entry name" value="CcmH"/>
    <property type="match status" value="1"/>
</dbReference>
<dbReference type="GO" id="GO:0005886">
    <property type="term" value="C:plasma membrane"/>
    <property type="evidence" value="ECO:0007669"/>
    <property type="project" value="TreeGrafter"/>
</dbReference>
<dbReference type="EMBL" id="QWEZ01000001">
    <property type="protein sequence ID" value="RRJ84416.1"/>
    <property type="molecule type" value="Genomic_DNA"/>
</dbReference>
<dbReference type="InterPro" id="IPR005616">
    <property type="entry name" value="CcmH/CycL/Ccl2/NrfF_N"/>
</dbReference>
<feature type="domain" description="CcmH/CycL/Ccl2/NrfF N-terminal" evidence="9">
    <location>
        <begin position="7"/>
        <end position="159"/>
    </location>
</feature>
<dbReference type="Gene3D" id="1.10.8.640">
    <property type="entry name" value="Cytochrome C biogenesis protein"/>
    <property type="match status" value="1"/>
</dbReference>
<evidence type="ECO:0000256" key="5">
    <source>
        <dbReference type="ARBA" id="ARBA00022748"/>
    </source>
</evidence>
<evidence type="ECO:0000256" key="2">
    <source>
        <dbReference type="ARBA" id="ARBA00022617"/>
    </source>
</evidence>
<dbReference type="RefSeq" id="WP_125014845.1">
    <property type="nucleotide sequence ID" value="NZ_QWEZ01000001.1"/>
</dbReference>
<reference evidence="10 11" key="1">
    <citation type="submission" date="2018-08" db="EMBL/GenBank/DDBJ databases">
        <authorList>
            <person name="Khan S.A."/>
        </authorList>
    </citation>
    <scope>NUCLEOTIDE SEQUENCE [LARGE SCALE GENOMIC DNA]</scope>
    <source>
        <strain evidence="10 11">GTF-13</strain>
    </source>
</reference>
<comment type="similarity">
    <text evidence="1 7">Belongs to the CcmH/CycL/Ccl2/NrfF family.</text>
</comment>
<dbReference type="FunFam" id="1.10.8.640:FF:000001">
    <property type="entry name" value="Cytochrome c-type biogenesis protein"/>
    <property type="match status" value="1"/>
</dbReference>
<dbReference type="PANTHER" id="PTHR47870">
    <property type="entry name" value="CYTOCHROME C-TYPE BIOGENESIS PROTEIN CCMH"/>
    <property type="match status" value="1"/>
</dbReference>
<feature type="signal peptide" evidence="7">
    <location>
        <begin position="1"/>
        <end position="18"/>
    </location>
</feature>
<dbReference type="Proteomes" id="UP000280792">
    <property type="component" value="Unassembled WGS sequence"/>
</dbReference>